<organism evidence="2 3">
    <name type="scientific">Candidatus Staskawiczbacteria bacterium RIFCSPHIGHO2_02_FULL_33_16</name>
    <dbReference type="NCBI Taxonomy" id="1802204"/>
    <lineage>
        <taxon>Bacteria</taxon>
        <taxon>Candidatus Staskawicziibacteriota</taxon>
    </lineage>
</organism>
<dbReference type="Gene3D" id="2.60.40.420">
    <property type="entry name" value="Cupredoxins - blue copper proteins"/>
    <property type="match status" value="1"/>
</dbReference>
<dbReference type="InterPro" id="IPR008972">
    <property type="entry name" value="Cupredoxin"/>
</dbReference>
<dbReference type="EMBL" id="MHOQ01000039">
    <property type="protein sequence ID" value="OGZ65720.1"/>
    <property type="molecule type" value="Genomic_DNA"/>
</dbReference>
<dbReference type="Proteomes" id="UP000179183">
    <property type="component" value="Unassembled WGS sequence"/>
</dbReference>
<dbReference type="SUPFAM" id="SSF49503">
    <property type="entry name" value="Cupredoxins"/>
    <property type="match status" value="1"/>
</dbReference>
<reference evidence="2 3" key="1">
    <citation type="journal article" date="2016" name="Nat. Commun.">
        <title>Thousands of microbial genomes shed light on interconnected biogeochemical processes in an aquifer system.</title>
        <authorList>
            <person name="Anantharaman K."/>
            <person name="Brown C.T."/>
            <person name="Hug L.A."/>
            <person name="Sharon I."/>
            <person name="Castelle C.J."/>
            <person name="Probst A.J."/>
            <person name="Thomas B.C."/>
            <person name="Singh A."/>
            <person name="Wilkins M.J."/>
            <person name="Karaoz U."/>
            <person name="Brodie E.L."/>
            <person name="Williams K.H."/>
            <person name="Hubbard S.S."/>
            <person name="Banfield J.F."/>
        </authorList>
    </citation>
    <scope>NUCLEOTIDE SEQUENCE [LARGE SCALE GENOMIC DNA]</scope>
</reference>
<comment type="caution">
    <text evidence="2">The sequence shown here is derived from an EMBL/GenBank/DDBJ whole genome shotgun (WGS) entry which is preliminary data.</text>
</comment>
<dbReference type="AlphaFoldDB" id="A0A1G2HU08"/>
<evidence type="ECO:0000313" key="2">
    <source>
        <dbReference type="EMBL" id="OGZ65720.1"/>
    </source>
</evidence>
<protein>
    <recommendedName>
        <fullName evidence="4">Blue (type 1) copper domain-containing protein</fullName>
    </recommendedName>
</protein>
<sequence length="176" mass="19748">MFKKILIFLIVLVVVIFGSDFLLKKTGIIPTTQNTQQPSNETNVDNTQNYNNSTDYNDQTNTPVDSSQTLTPKKHEVIYTDFGYSASEITIKVGDTVVFQNRSSSGMWTASAMHPSHMVYSGTSLQDHCPDNVNNAFDQCKSAQPGESWEFTFTKAGEWGYHNHVKTNHFGKIIVE</sequence>
<evidence type="ECO:0000256" key="1">
    <source>
        <dbReference type="SAM" id="MobiDB-lite"/>
    </source>
</evidence>
<dbReference type="InterPro" id="IPR052721">
    <property type="entry name" value="ET_Amicyanin"/>
</dbReference>
<proteinExistence type="predicted"/>
<dbReference type="PANTHER" id="PTHR36507:SF1">
    <property type="entry name" value="BLL1555 PROTEIN"/>
    <property type="match status" value="1"/>
</dbReference>
<gene>
    <name evidence="2" type="ORF">A3D34_03435</name>
</gene>
<evidence type="ECO:0000313" key="3">
    <source>
        <dbReference type="Proteomes" id="UP000179183"/>
    </source>
</evidence>
<accession>A0A1G2HU08</accession>
<feature type="region of interest" description="Disordered" evidence="1">
    <location>
        <begin position="32"/>
        <end position="69"/>
    </location>
</feature>
<evidence type="ECO:0008006" key="4">
    <source>
        <dbReference type="Google" id="ProtNLM"/>
    </source>
</evidence>
<name>A0A1G2HU08_9BACT</name>
<dbReference type="PANTHER" id="PTHR36507">
    <property type="entry name" value="BLL1555 PROTEIN"/>
    <property type="match status" value="1"/>
</dbReference>